<keyword evidence="2" id="KW-0732">Signal</keyword>
<dbReference type="InterPro" id="IPR025641">
    <property type="entry name" value="DUF4340"/>
</dbReference>
<gene>
    <name evidence="4" type="ORF">E3A20_01900</name>
</gene>
<dbReference type="Pfam" id="PF14238">
    <property type="entry name" value="DUF4340"/>
    <property type="match status" value="1"/>
</dbReference>
<dbReference type="Proteomes" id="UP000321083">
    <property type="component" value="Unassembled WGS sequence"/>
</dbReference>
<feature type="compositionally biased region" description="Low complexity" evidence="1">
    <location>
        <begin position="495"/>
        <end position="513"/>
    </location>
</feature>
<comment type="caution">
    <text evidence="4">The sequence shown here is derived from an EMBL/GenBank/DDBJ whole genome shotgun (WGS) entry which is preliminary data.</text>
</comment>
<feature type="region of interest" description="Disordered" evidence="1">
    <location>
        <begin position="620"/>
        <end position="655"/>
    </location>
</feature>
<evidence type="ECO:0000313" key="5">
    <source>
        <dbReference type="Proteomes" id="UP000321083"/>
    </source>
</evidence>
<feature type="compositionally biased region" description="Basic and acidic residues" evidence="1">
    <location>
        <begin position="372"/>
        <end position="384"/>
    </location>
</feature>
<feature type="region of interest" description="Disordered" evidence="1">
    <location>
        <begin position="412"/>
        <end position="558"/>
    </location>
</feature>
<feature type="domain" description="DUF4340" evidence="3">
    <location>
        <begin position="81"/>
        <end position="285"/>
    </location>
</feature>
<feature type="chain" id="PRO_5023055175" description="DUF4340 domain-containing protein" evidence="2">
    <location>
        <begin position="22"/>
        <end position="655"/>
    </location>
</feature>
<accession>A0A5C6MD74</accession>
<evidence type="ECO:0000256" key="1">
    <source>
        <dbReference type="SAM" id="MobiDB-lite"/>
    </source>
</evidence>
<organism evidence="4 5">
    <name type="scientific">Planctomyces bekefii</name>
    <dbReference type="NCBI Taxonomy" id="1653850"/>
    <lineage>
        <taxon>Bacteria</taxon>
        <taxon>Pseudomonadati</taxon>
        <taxon>Planctomycetota</taxon>
        <taxon>Planctomycetia</taxon>
        <taxon>Planctomycetales</taxon>
        <taxon>Planctomycetaceae</taxon>
        <taxon>Planctomyces</taxon>
    </lineage>
</organism>
<feature type="region of interest" description="Disordered" evidence="1">
    <location>
        <begin position="368"/>
        <end position="397"/>
    </location>
</feature>
<dbReference type="AlphaFoldDB" id="A0A5C6MD74"/>
<evidence type="ECO:0000313" key="4">
    <source>
        <dbReference type="EMBL" id="TWW12351.1"/>
    </source>
</evidence>
<reference evidence="4 5" key="2">
    <citation type="submission" date="2019-08" db="EMBL/GenBank/DDBJ databases">
        <authorList>
            <person name="Henke P."/>
        </authorList>
    </citation>
    <scope>NUCLEOTIDE SEQUENCE [LARGE SCALE GENOMIC DNA]</scope>
    <source>
        <strain evidence="4">Phe10_nw2017</strain>
    </source>
</reference>
<evidence type="ECO:0000256" key="2">
    <source>
        <dbReference type="SAM" id="SignalP"/>
    </source>
</evidence>
<feature type="compositionally biased region" description="Pro residues" evidence="1">
    <location>
        <begin position="459"/>
        <end position="474"/>
    </location>
</feature>
<feature type="compositionally biased region" description="Gly residues" evidence="1">
    <location>
        <begin position="633"/>
        <end position="642"/>
    </location>
</feature>
<proteinExistence type="predicted"/>
<protein>
    <recommendedName>
        <fullName evidence="3">DUF4340 domain-containing protein</fullName>
    </recommendedName>
</protein>
<dbReference type="EMBL" id="SRHE01000017">
    <property type="protein sequence ID" value="TWW12351.1"/>
    <property type="molecule type" value="Genomic_DNA"/>
</dbReference>
<feature type="compositionally biased region" description="Basic and acidic residues" evidence="1">
    <location>
        <begin position="477"/>
        <end position="487"/>
    </location>
</feature>
<evidence type="ECO:0000259" key="3">
    <source>
        <dbReference type="Pfam" id="PF14238"/>
    </source>
</evidence>
<keyword evidence="5" id="KW-1185">Reference proteome</keyword>
<feature type="signal peptide" evidence="2">
    <location>
        <begin position="1"/>
        <end position="21"/>
    </location>
</feature>
<name>A0A5C6MD74_9PLAN</name>
<reference evidence="4 5" key="1">
    <citation type="submission" date="2019-08" db="EMBL/GenBank/DDBJ databases">
        <title>100 year-old enigma solved: identification of Planctomyces bekefii, the type genus and species of the phylum Planctomycetes.</title>
        <authorList>
            <person name="Svetlana D.N."/>
            <person name="Overmann J."/>
        </authorList>
    </citation>
    <scope>NUCLEOTIDE SEQUENCE [LARGE SCALE GENOMIC DNA]</scope>
    <source>
        <strain evidence="4">Phe10_nw2017</strain>
    </source>
</reference>
<feature type="compositionally biased region" description="Low complexity" evidence="1">
    <location>
        <begin position="523"/>
        <end position="541"/>
    </location>
</feature>
<feature type="compositionally biased region" description="Basic and acidic residues" evidence="1">
    <location>
        <begin position="542"/>
        <end position="556"/>
    </location>
</feature>
<feature type="compositionally biased region" description="Low complexity" evidence="1">
    <location>
        <begin position="423"/>
        <end position="458"/>
    </location>
</feature>
<sequence length="655" mass="68574">MNSTKRTLMFLGTAGGSLLLAVLVNLASAPKSVDGFSEVGQEFFPDFLDPLKATELSVAKFDTEQKEKQSFSVKKNDQGFWVIPSHHDYPAEAAERLARTAASMIGIRKVAVQSRSKEDWGRYGVQNPEAEAATGADGKDPRGTRLSLKDGSGNGLVDLIVGRAVEGRDSHYYVRQPDKNTVFIAKMTVDLSTKFADWIEPDLLKVNQPDITRILVNRYSVDEQQGTINQGEVLDLVKDRTAGKWGLDGLNTEAEQVKEATVTDLVRNLDQLKIVGVRPKPQGLNADLTVSEEVSQNPLLRQVLQADMQRQGYFVARGPQNSVQLVSNEGELIAGTSNGVRYTLYFGEIARGTAKDIEVGLKSDAAAAENPEAAKEGADGKAAESEPAAADGPEKGPRRYLLVKVDYDEGLLGPKPEEPVAPEKPAILNDGAAPAAPAEGAPAEKPAEAAPAAPAAGEPAPPEAPAPAPAPAPAEAPAEKPAEEKAADPGSCDEPQAAPADAAAASADAAPAVPQDPAPAAPAVPAQDSPAPAAAAPAQPADELKPAADPKAEAQKAFDQAMAEYEAAKAGHAAAVKAWDDRAKEGRKRVKELSERFAGWYYVITAESFEKFQITRESAVEPKTAAPAPGAAPGPGGLGVPGLDGNPLLPPGAGN</sequence>
<feature type="region of interest" description="Disordered" evidence="1">
    <location>
        <begin position="118"/>
        <end position="150"/>
    </location>
</feature>